<dbReference type="EMBL" id="JASAOG010000124">
    <property type="protein sequence ID" value="KAK0049593.1"/>
    <property type="molecule type" value="Genomic_DNA"/>
</dbReference>
<reference evidence="3" key="2">
    <citation type="submission" date="2023-04" db="EMBL/GenBank/DDBJ databases">
        <authorList>
            <person name="Bu L."/>
            <person name="Lu L."/>
            <person name="Laidemitt M.R."/>
            <person name="Zhang S.M."/>
            <person name="Mutuku M."/>
            <person name="Mkoji G."/>
            <person name="Steinauer M."/>
            <person name="Loker E.S."/>
        </authorList>
    </citation>
    <scope>NUCLEOTIDE SEQUENCE</scope>
    <source>
        <strain evidence="3">KasaAsao</strain>
        <tissue evidence="3">Whole Snail</tissue>
    </source>
</reference>
<dbReference type="Proteomes" id="UP001233172">
    <property type="component" value="Unassembled WGS sequence"/>
</dbReference>
<sequence>MMNHFRSMFHGLATLCPKLLCATVLDVRWVLSLRYDIMVPYPNLNRVTQEPKGNSNVQYLTTRLPLNTNSTPRALVNYQAHSSDLTPAESQACVPNTGEENPYKKLTGDLASSHNSSTQCFPHAAAYQVLFPTERAADQSQQTAIPGGTGDITPPKFFAIVVCWAIGPGTSKMSLLAMCFFWFVYMWDQGFSRNVFSDFPDYDDDIKLCQLKFSECEEKQKKKISKLASQDGRSVLSLKCDITRTYLDCVEDYICSGCGNDNVQVMTNFQIDLRRLATECHPVSGYTHRKESIQCQGNEDLTREDVSTDTKTSPEDDLPGRFYQVSSACPDVTYCYNVSMSYQSRSRRQSYKTVYEDDDDYDDDDTDEDDNDDDNDHYNDDYEDYDDDDDDYDDDDNYDDDDDFDDDDYDDDNNDENGDHDHDDNNNDDDYDNHYDDDDDDHSDDGDNEKDNDGADDRKEIRSERTDLQLSHWPYFLFKVEVDEIKTLQQFSVLVFFSRGLRLTIVCINDALCSCGLTDDPQAVAEVTSLKYQYQQLCQQGK</sequence>
<keyword evidence="2" id="KW-0732">Signal</keyword>
<feature type="region of interest" description="Disordered" evidence="1">
    <location>
        <begin position="294"/>
        <end position="320"/>
    </location>
</feature>
<protein>
    <recommendedName>
        <fullName evidence="5">Replicase polyprotein 1a</fullName>
    </recommendedName>
</protein>
<feature type="non-terminal residue" evidence="3">
    <location>
        <position position="1"/>
    </location>
</feature>
<evidence type="ECO:0000313" key="3">
    <source>
        <dbReference type="EMBL" id="KAK0049593.1"/>
    </source>
</evidence>
<comment type="caution">
    <text evidence="3">The sequence shown here is derived from an EMBL/GenBank/DDBJ whole genome shotgun (WGS) entry which is preliminary data.</text>
</comment>
<feature type="compositionally biased region" description="Basic and acidic residues" evidence="1">
    <location>
        <begin position="300"/>
        <end position="314"/>
    </location>
</feature>
<reference evidence="3" key="1">
    <citation type="journal article" date="2023" name="PLoS Negl. Trop. Dis.">
        <title>A genome sequence for Biomphalaria pfeifferi, the major vector snail for the human-infecting parasite Schistosoma mansoni.</title>
        <authorList>
            <person name="Bu L."/>
            <person name="Lu L."/>
            <person name="Laidemitt M.R."/>
            <person name="Zhang S.M."/>
            <person name="Mutuku M."/>
            <person name="Mkoji G."/>
            <person name="Steinauer M."/>
            <person name="Loker E.S."/>
        </authorList>
    </citation>
    <scope>NUCLEOTIDE SEQUENCE</scope>
    <source>
        <strain evidence="3">KasaAsao</strain>
    </source>
</reference>
<feature type="compositionally biased region" description="Basic and acidic residues" evidence="1">
    <location>
        <begin position="449"/>
        <end position="461"/>
    </location>
</feature>
<evidence type="ECO:0000313" key="4">
    <source>
        <dbReference type="Proteomes" id="UP001233172"/>
    </source>
</evidence>
<organism evidence="3 4">
    <name type="scientific">Biomphalaria pfeifferi</name>
    <name type="common">Bloodfluke planorb</name>
    <name type="synonym">Freshwater snail</name>
    <dbReference type="NCBI Taxonomy" id="112525"/>
    <lineage>
        <taxon>Eukaryota</taxon>
        <taxon>Metazoa</taxon>
        <taxon>Spiralia</taxon>
        <taxon>Lophotrochozoa</taxon>
        <taxon>Mollusca</taxon>
        <taxon>Gastropoda</taxon>
        <taxon>Heterobranchia</taxon>
        <taxon>Euthyneura</taxon>
        <taxon>Panpulmonata</taxon>
        <taxon>Hygrophila</taxon>
        <taxon>Lymnaeoidea</taxon>
        <taxon>Planorbidae</taxon>
        <taxon>Biomphalaria</taxon>
    </lineage>
</organism>
<feature type="compositionally biased region" description="Acidic residues" evidence="1">
    <location>
        <begin position="426"/>
        <end position="448"/>
    </location>
</feature>
<evidence type="ECO:0000256" key="1">
    <source>
        <dbReference type="SAM" id="MobiDB-lite"/>
    </source>
</evidence>
<evidence type="ECO:0008006" key="5">
    <source>
        <dbReference type="Google" id="ProtNLM"/>
    </source>
</evidence>
<accession>A0AAD8F3T4</accession>
<feature type="chain" id="PRO_5042096202" description="Replicase polyprotein 1a" evidence="2">
    <location>
        <begin position="22"/>
        <end position="542"/>
    </location>
</feature>
<keyword evidence="4" id="KW-1185">Reference proteome</keyword>
<evidence type="ECO:0000256" key="2">
    <source>
        <dbReference type="SAM" id="SignalP"/>
    </source>
</evidence>
<feature type="region of interest" description="Disordered" evidence="1">
    <location>
        <begin position="346"/>
        <end position="461"/>
    </location>
</feature>
<proteinExistence type="predicted"/>
<feature type="compositionally biased region" description="Acidic residues" evidence="1">
    <location>
        <begin position="356"/>
        <end position="416"/>
    </location>
</feature>
<name>A0AAD8F3T4_BIOPF</name>
<feature type="signal peptide" evidence="2">
    <location>
        <begin position="1"/>
        <end position="21"/>
    </location>
</feature>
<dbReference type="AlphaFoldDB" id="A0AAD8F3T4"/>
<gene>
    <name evidence="3" type="ORF">Bpfe_020965</name>
</gene>